<dbReference type="STRING" id="649639.Bcell_3062"/>
<keyword evidence="1" id="KW-1133">Transmembrane helix</keyword>
<dbReference type="Proteomes" id="UP000001401">
    <property type="component" value="Chromosome"/>
</dbReference>
<dbReference type="EMBL" id="CP002394">
    <property type="protein sequence ID" value="ADU31308.1"/>
    <property type="molecule type" value="Genomic_DNA"/>
</dbReference>
<dbReference type="eggNOG" id="COG4447">
    <property type="taxonomic scope" value="Bacteria"/>
</dbReference>
<protein>
    <submittedName>
        <fullName evidence="2">Group-specific protein</fullName>
    </submittedName>
</protein>
<dbReference type="HOGENOM" id="CLU_070024_1_0_9"/>
<dbReference type="KEGG" id="bco:Bcell_3062"/>
<feature type="transmembrane region" description="Helical" evidence="1">
    <location>
        <begin position="7"/>
        <end position="28"/>
    </location>
</feature>
<dbReference type="InterPro" id="IPR015943">
    <property type="entry name" value="WD40/YVTN_repeat-like_dom_sf"/>
</dbReference>
<dbReference type="NCBIfam" id="NF045728">
    <property type="entry name" value="glycosyl_F510_1955"/>
    <property type="match status" value="1"/>
</dbReference>
<evidence type="ECO:0000256" key="1">
    <source>
        <dbReference type="SAM" id="Phobius"/>
    </source>
</evidence>
<dbReference type="AlphaFoldDB" id="E6TYX3"/>
<dbReference type="RefSeq" id="WP_013489639.1">
    <property type="nucleotide sequence ID" value="NC_014829.1"/>
</dbReference>
<name>E6TYX3_EVAC2</name>
<organism evidence="2 3">
    <name type="scientific">Evansella cellulosilytica (strain ATCC 21833 / DSM 2522 / FERM P-1141 / JCM 9156 / N-4)</name>
    <name type="common">Bacillus cellulosilyticus</name>
    <dbReference type="NCBI Taxonomy" id="649639"/>
    <lineage>
        <taxon>Bacteria</taxon>
        <taxon>Bacillati</taxon>
        <taxon>Bacillota</taxon>
        <taxon>Bacilli</taxon>
        <taxon>Bacillales</taxon>
        <taxon>Bacillaceae</taxon>
        <taxon>Evansella</taxon>
    </lineage>
</organism>
<dbReference type="InterPro" id="IPR054817">
    <property type="entry name" value="Glycosyl_F510_1955-like"/>
</dbReference>
<keyword evidence="1" id="KW-0812">Transmembrane</keyword>
<evidence type="ECO:0000313" key="3">
    <source>
        <dbReference type="Proteomes" id="UP000001401"/>
    </source>
</evidence>
<dbReference type="SUPFAM" id="SSF110296">
    <property type="entry name" value="Oligoxyloglucan reducing end-specific cellobiohydrolase"/>
    <property type="match status" value="1"/>
</dbReference>
<sequence precursor="true">MKYKNSTLIIIVSILLVAAIILLVQNVISTSNNVTFQHIHGLDYSGDGQTIYVPAHDGLKFYKNGTWYDQTEGELHDFMGFSMFEDGFFSSGHPAPGSQMGDPFGIVKSTDSGKTLEIFDLYEEVDFHGMAVGYRTREIYVFNPHPNSRMEEPGFYYSTDETETWNQSELNGLIGQPSSLAAHPTKEGVVAIGTNTGLYLSKDYGDSFIPFLENLNVTAVSFDHGDSLLVGLPQGLLSIKMDGSDQIDFKISSLDSGDVITYVKQNPENENEYVYSTRNKDIFLSKDGGATWDKIVSQGVAEQ</sequence>
<keyword evidence="3" id="KW-1185">Reference proteome</keyword>
<accession>E6TYX3</accession>
<dbReference type="OrthoDB" id="9764804at2"/>
<keyword evidence="1" id="KW-0472">Membrane</keyword>
<proteinExistence type="predicted"/>
<evidence type="ECO:0000313" key="2">
    <source>
        <dbReference type="EMBL" id="ADU31308.1"/>
    </source>
</evidence>
<gene>
    <name evidence="2" type="ordered locus">Bcell_3062</name>
</gene>
<reference evidence="2 3" key="1">
    <citation type="submission" date="2010-12" db="EMBL/GenBank/DDBJ databases">
        <title>Complete sequence of Bacillus cellulosilyticus DSM 2522.</title>
        <authorList>
            <consortium name="US DOE Joint Genome Institute"/>
            <person name="Lucas S."/>
            <person name="Copeland A."/>
            <person name="Lapidus A."/>
            <person name="Cheng J.-F."/>
            <person name="Bruce D."/>
            <person name="Goodwin L."/>
            <person name="Pitluck S."/>
            <person name="Chertkov O."/>
            <person name="Detter J.C."/>
            <person name="Han C."/>
            <person name="Tapia R."/>
            <person name="Land M."/>
            <person name="Hauser L."/>
            <person name="Jeffries C."/>
            <person name="Kyrpides N."/>
            <person name="Ivanova N."/>
            <person name="Mikhailova N."/>
            <person name="Brumm P."/>
            <person name="Mead D."/>
            <person name="Woyke T."/>
        </authorList>
    </citation>
    <scope>NUCLEOTIDE SEQUENCE [LARGE SCALE GENOMIC DNA]</scope>
    <source>
        <strain evidence="3">ATCC 21833 / DSM 2522 / FERM P-1141 / JCM 9156 / N-4</strain>
    </source>
</reference>
<dbReference type="Gene3D" id="2.130.10.10">
    <property type="entry name" value="YVTN repeat-like/Quinoprotein amine dehydrogenase"/>
    <property type="match status" value="1"/>
</dbReference>